<reference evidence="3" key="1">
    <citation type="journal article" date="2017" name="Nat. Ecol. Evol.">
        <title>Genome expansion and lineage-specific genetic innovations in the forest pathogenic fungi Armillaria.</title>
        <authorList>
            <person name="Sipos G."/>
            <person name="Prasanna A.N."/>
            <person name="Walter M.C."/>
            <person name="O'Connor E."/>
            <person name="Balint B."/>
            <person name="Krizsan K."/>
            <person name="Kiss B."/>
            <person name="Hess J."/>
            <person name="Varga T."/>
            <person name="Slot J."/>
            <person name="Riley R."/>
            <person name="Boka B."/>
            <person name="Rigling D."/>
            <person name="Barry K."/>
            <person name="Lee J."/>
            <person name="Mihaltcheva S."/>
            <person name="LaButti K."/>
            <person name="Lipzen A."/>
            <person name="Waldron R."/>
            <person name="Moloney N.M."/>
            <person name="Sperisen C."/>
            <person name="Kredics L."/>
            <person name="Vagvoelgyi C."/>
            <person name="Patrignani A."/>
            <person name="Fitzpatrick D."/>
            <person name="Nagy I."/>
            <person name="Doyle S."/>
            <person name="Anderson J.B."/>
            <person name="Grigoriev I.V."/>
            <person name="Gueldener U."/>
            <person name="Muensterkoetter M."/>
            <person name="Nagy L.G."/>
        </authorList>
    </citation>
    <scope>NUCLEOTIDE SEQUENCE [LARGE SCALE GENOMIC DNA]</scope>
    <source>
        <strain evidence="3">28-4</strain>
    </source>
</reference>
<feature type="domain" description="F-box" evidence="1">
    <location>
        <begin position="15"/>
        <end position="60"/>
    </location>
</feature>
<dbReference type="Proteomes" id="UP000218334">
    <property type="component" value="Unassembled WGS sequence"/>
</dbReference>
<dbReference type="EMBL" id="KZ293452">
    <property type="protein sequence ID" value="PBK64323.1"/>
    <property type="molecule type" value="Genomic_DNA"/>
</dbReference>
<dbReference type="PROSITE" id="PS50181">
    <property type="entry name" value="FBOX"/>
    <property type="match status" value="1"/>
</dbReference>
<evidence type="ECO:0000313" key="3">
    <source>
        <dbReference type="Proteomes" id="UP000218334"/>
    </source>
</evidence>
<evidence type="ECO:0000259" key="1">
    <source>
        <dbReference type="PROSITE" id="PS50181"/>
    </source>
</evidence>
<accession>A0A2H3BKF2</accession>
<dbReference type="InterPro" id="IPR001810">
    <property type="entry name" value="F-box_dom"/>
</dbReference>
<sequence length="382" mass="43507">MSTCPSVLPRFTDRRSDIEELPLELFEEILSFLDIPSIKRLDLASPVFHATCLPHFFRNLALHGDRRPAPKFLDDFKGWTPVPCLRKVELESLKEDISADLLPWCTKTGSVKVDGCPIGNTAILPSLNVLRVLELANLTFSSIVDYFELLASLSQTVNELKVRRITFRESESTWIVGRRIEIERLETDSDADLAPLLRDDCPVSILSLRVASLQQPNLRDLEDLVRRTPLLIDLSIDIDGSQAPSPVTRTTFPTFLLTLLSIHSDDPAPLEELTITFPIRAASNPSVFQDFVAALTRPRFWNLKTLNLRMLAPLFYAAPEFHQRFDRWTEQFELEIEAARTGPMINVTAAMNLISSVKWTTNANPRKYFLLTNEFEEQRRQS</sequence>
<evidence type="ECO:0000313" key="2">
    <source>
        <dbReference type="EMBL" id="PBK64323.1"/>
    </source>
</evidence>
<dbReference type="SUPFAM" id="SSF81383">
    <property type="entry name" value="F-box domain"/>
    <property type="match status" value="1"/>
</dbReference>
<protein>
    <recommendedName>
        <fullName evidence="1">F-box domain-containing protein</fullName>
    </recommendedName>
</protein>
<organism evidence="2 3">
    <name type="scientific">Armillaria solidipes</name>
    <dbReference type="NCBI Taxonomy" id="1076256"/>
    <lineage>
        <taxon>Eukaryota</taxon>
        <taxon>Fungi</taxon>
        <taxon>Dikarya</taxon>
        <taxon>Basidiomycota</taxon>
        <taxon>Agaricomycotina</taxon>
        <taxon>Agaricomycetes</taxon>
        <taxon>Agaricomycetidae</taxon>
        <taxon>Agaricales</taxon>
        <taxon>Marasmiineae</taxon>
        <taxon>Physalacriaceae</taxon>
        <taxon>Armillaria</taxon>
    </lineage>
</organism>
<dbReference type="InterPro" id="IPR036047">
    <property type="entry name" value="F-box-like_dom_sf"/>
</dbReference>
<dbReference type="AlphaFoldDB" id="A0A2H3BKF2"/>
<name>A0A2H3BKF2_9AGAR</name>
<gene>
    <name evidence="2" type="ORF">ARMSODRAFT_1007179</name>
</gene>
<keyword evidence="3" id="KW-1185">Reference proteome</keyword>
<proteinExistence type="predicted"/>